<comment type="subcellular location">
    <subcellularLocation>
        <location evidence="1">Cell inner membrane</location>
        <topology evidence="1">Multi-pass membrane protein</topology>
    </subcellularLocation>
</comment>
<reference evidence="4" key="1">
    <citation type="journal article" date="2014" name="Int. J. Syst. Evol. Microbiol.">
        <title>Complete genome sequence of Corynebacterium casei LMG S-19264T (=DSM 44701T), isolated from a smear-ripened cheese.</title>
        <authorList>
            <consortium name="US DOE Joint Genome Institute (JGI-PGF)"/>
            <person name="Walter F."/>
            <person name="Albersmeier A."/>
            <person name="Kalinowski J."/>
            <person name="Ruckert C."/>
        </authorList>
    </citation>
    <scope>NUCLEOTIDE SEQUENCE</scope>
    <source>
        <strain evidence="4">KCTC 42651</strain>
    </source>
</reference>
<feature type="transmembrane region" description="Helical" evidence="2">
    <location>
        <begin position="500"/>
        <end position="522"/>
    </location>
</feature>
<accession>A0A918XS67</accession>
<feature type="transmembrane region" description="Helical" evidence="2">
    <location>
        <begin position="370"/>
        <end position="387"/>
    </location>
</feature>
<comment type="caution">
    <text evidence="4">The sequence shown here is derived from an EMBL/GenBank/DDBJ whole genome shotgun (WGS) entry which is preliminary data.</text>
</comment>
<feature type="domain" description="TRAP C4-dicarboxylate transport system permease DctM subunit" evidence="3">
    <location>
        <begin position="120"/>
        <end position="554"/>
    </location>
</feature>
<evidence type="ECO:0000256" key="1">
    <source>
        <dbReference type="RuleBase" id="RU369079"/>
    </source>
</evidence>
<keyword evidence="1" id="KW-1003">Cell membrane</keyword>
<keyword evidence="2" id="KW-0472">Membrane</keyword>
<reference evidence="4" key="2">
    <citation type="submission" date="2020-09" db="EMBL/GenBank/DDBJ databases">
        <authorList>
            <person name="Sun Q."/>
            <person name="Kim S."/>
        </authorList>
    </citation>
    <scope>NUCLEOTIDE SEQUENCE</scope>
    <source>
        <strain evidence="4">KCTC 42651</strain>
    </source>
</reference>
<feature type="transmembrane region" description="Helical" evidence="2">
    <location>
        <begin position="408"/>
        <end position="429"/>
    </location>
</feature>
<feature type="transmembrane region" description="Helical" evidence="2">
    <location>
        <begin position="176"/>
        <end position="199"/>
    </location>
</feature>
<keyword evidence="1" id="KW-0813">Transport</keyword>
<keyword evidence="5" id="KW-1185">Reference proteome</keyword>
<comment type="function">
    <text evidence="1">Part of the tripartite ATP-independent periplasmic (TRAP) transport system.</text>
</comment>
<feature type="transmembrane region" description="Helical" evidence="2">
    <location>
        <begin position="591"/>
        <end position="610"/>
    </location>
</feature>
<dbReference type="AlphaFoldDB" id="A0A918XS67"/>
<protein>
    <submittedName>
        <fullName evidence="4">C4-dicarboxylate ABC transporter</fullName>
    </submittedName>
</protein>
<organism evidence="4 5">
    <name type="scientific">Thalassobaculum fulvum</name>
    <dbReference type="NCBI Taxonomy" id="1633335"/>
    <lineage>
        <taxon>Bacteria</taxon>
        <taxon>Pseudomonadati</taxon>
        <taxon>Pseudomonadota</taxon>
        <taxon>Alphaproteobacteria</taxon>
        <taxon>Rhodospirillales</taxon>
        <taxon>Thalassobaculaceae</taxon>
        <taxon>Thalassobaculum</taxon>
    </lineage>
</organism>
<evidence type="ECO:0000259" key="3">
    <source>
        <dbReference type="Pfam" id="PF06808"/>
    </source>
</evidence>
<dbReference type="Proteomes" id="UP000630353">
    <property type="component" value="Unassembled WGS sequence"/>
</dbReference>
<gene>
    <name evidence="4" type="ORF">GCM10017083_26360</name>
</gene>
<feature type="transmembrane region" description="Helical" evidence="2">
    <location>
        <begin position="211"/>
        <end position="234"/>
    </location>
</feature>
<feature type="transmembrane region" description="Helical" evidence="2">
    <location>
        <begin position="534"/>
        <end position="555"/>
    </location>
</feature>
<feature type="transmembrane region" description="Helical" evidence="2">
    <location>
        <begin position="77"/>
        <end position="95"/>
    </location>
</feature>
<name>A0A918XS67_9PROT</name>
<feature type="transmembrane region" description="Helical" evidence="2">
    <location>
        <begin position="133"/>
        <end position="156"/>
    </location>
</feature>
<dbReference type="GO" id="GO:0005886">
    <property type="term" value="C:plasma membrane"/>
    <property type="evidence" value="ECO:0007669"/>
    <property type="project" value="UniProtKB-SubCell"/>
</dbReference>
<dbReference type="Pfam" id="PF06808">
    <property type="entry name" value="DctM"/>
    <property type="match status" value="1"/>
</dbReference>
<dbReference type="EMBL" id="BMZS01000005">
    <property type="protein sequence ID" value="GHD51661.1"/>
    <property type="molecule type" value="Genomic_DNA"/>
</dbReference>
<evidence type="ECO:0000313" key="4">
    <source>
        <dbReference type="EMBL" id="GHD51661.1"/>
    </source>
</evidence>
<feature type="transmembrane region" description="Helical" evidence="2">
    <location>
        <begin position="343"/>
        <end position="364"/>
    </location>
</feature>
<evidence type="ECO:0000313" key="5">
    <source>
        <dbReference type="Proteomes" id="UP000630353"/>
    </source>
</evidence>
<proteinExistence type="predicted"/>
<dbReference type="PANTHER" id="PTHR43849">
    <property type="entry name" value="BLL3936 PROTEIN"/>
    <property type="match status" value="1"/>
</dbReference>
<dbReference type="RefSeq" id="WP_229837056.1">
    <property type="nucleotide sequence ID" value="NZ_BMZS01000005.1"/>
</dbReference>
<dbReference type="InterPro" id="IPR010656">
    <property type="entry name" value="DctM"/>
</dbReference>
<feature type="transmembrane region" description="Helical" evidence="2">
    <location>
        <begin position="53"/>
        <end position="70"/>
    </location>
</feature>
<evidence type="ECO:0000256" key="2">
    <source>
        <dbReference type="SAM" id="Phobius"/>
    </source>
</evidence>
<keyword evidence="2" id="KW-0812">Transmembrane</keyword>
<sequence>MSDGAVTPDRGTAIVDPLGHPLVRRVAVFWGLLGAGYHLYLMSAGLLPNLVTRPIHLLFALPWVFVFAPVSGRLARWGGWLAAAVGAAGCLWVALDRDALVDQYGYLEGPAQVAISVGLILVVLEMGRRAIKWILPAVALVALAYGVFGDLLPGRFGHPGFPLESFLGTLTIAEGGLWGPLTGISVDVVAVFVLLGAVVGSGEAGRAFMAIAVWSAGGLRAGAAKVAVIASALFGSISGSASANVASTGAITLPAMKRLGYPASLAAAVEAVASTGGQIMPPLMGAGAFVMAELLTRPYTDIVVAATLPAILFFIAVWIGVDRQSQHAGLAPMPASERPSGRSVLRLLPFFALPFGVLLAVLFGTGRTPQSAAGAAIVTAAALLMVDERLRPVPRAFVDRIARAAVDAGRQTAGIAAIIVCAGLIVGVLNQTGLGVKVTSAMLAVSGGQLWAALALTALACLILGMEVPTTAAYVICVAVAGPALIELGLPPLVAHLFVFWYALLSTITPPVCGTVFIAAGMADAPWLAVAGRALRLGLGLYLVPIAFVVQPALLDPAGQPLAAAIAFLRIGAALWLIAAALAGRTDALVLSWRRSAMLAAGLVLLFVRLV</sequence>
<feature type="transmembrane region" description="Helical" evidence="2">
    <location>
        <begin position="27"/>
        <end position="47"/>
    </location>
</feature>
<feature type="transmembrane region" description="Helical" evidence="2">
    <location>
        <begin position="472"/>
        <end position="494"/>
    </location>
</feature>
<keyword evidence="2" id="KW-1133">Transmembrane helix</keyword>
<keyword evidence="1" id="KW-0997">Cell inner membrane</keyword>
<feature type="transmembrane region" description="Helical" evidence="2">
    <location>
        <begin position="561"/>
        <end position="584"/>
    </location>
</feature>
<dbReference type="NCBIfam" id="TIGR02123">
    <property type="entry name" value="TRAP_fused"/>
    <property type="match status" value="1"/>
</dbReference>
<dbReference type="GO" id="GO:0022857">
    <property type="term" value="F:transmembrane transporter activity"/>
    <property type="evidence" value="ECO:0007669"/>
    <property type="project" value="UniProtKB-UniRule"/>
</dbReference>
<dbReference type="InterPro" id="IPR011853">
    <property type="entry name" value="TRAP_DctM-Dct_fused"/>
</dbReference>
<feature type="transmembrane region" description="Helical" evidence="2">
    <location>
        <begin position="107"/>
        <end position="126"/>
    </location>
</feature>
<dbReference type="PANTHER" id="PTHR43849:SF2">
    <property type="entry name" value="BLL3936 PROTEIN"/>
    <property type="match status" value="1"/>
</dbReference>
<feature type="transmembrane region" description="Helical" evidence="2">
    <location>
        <begin position="302"/>
        <end position="322"/>
    </location>
</feature>
<feature type="transmembrane region" description="Helical" evidence="2">
    <location>
        <begin position="441"/>
        <end position="465"/>
    </location>
</feature>